<gene>
    <name evidence="1" type="ORF">NPIL_576871</name>
</gene>
<evidence type="ECO:0000313" key="1">
    <source>
        <dbReference type="EMBL" id="GFT05513.1"/>
    </source>
</evidence>
<dbReference type="EMBL" id="BMAW01056371">
    <property type="protein sequence ID" value="GFT05513.1"/>
    <property type="molecule type" value="Genomic_DNA"/>
</dbReference>
<accession>A0A8X6NC73</accession>
<proteinExistence type="predicted"/>
<comment type="caution">
    <text evidence="1">The sequence shown here is derived from an EMBL/GenBank/DDBJ whole genome shotgun (WGS) entry which is preliminary data.</text>
</comment>
<keyword evidence="2" id="KW-1185">Reference proteome</keyword>
<dbReference type="Proteomes" id="UP000887013">
    <property type="component" value="Unassembled WGS sequence"/>
</dbReference>
<dbReference type="AlphaFoldDB" id="A0A8X6NC73"/>
<evidence type="ECO:0000313" key="2">
    <source>
        <dbReference type="Proteomes" id="UP000887013"/>
    </source>
</evidence>
<reference evidence="1" key="1">
    <citation type="submission" date="2020-08" db="EMBL/GenBank/DDBJ databases">
        <title>Multicomponent nature underlies the extraordinary mechanical properties of spider dragline silk.</title>
        <authorList>
            <person name="Kono N."/>
            <person name="Nakamura H."/>
            <person name="Mori M."/>
            <person name="Yoshida Y."/>
            <person name="Ohtoshi R."/>
            <person name="Malay A.D."/>
            <person name="Moran D.A.P."/>
            <person name="Tomita M."/>
            <person name="Numata K."/>
            <person name="Arakawa K."/>
        </authorList>
    </citation>
    <scope>NUCLEOTIDE SEQUENCE</scope>
</reference>
<organism evidence="1 2">
    <name type="scientific">Nephila pilipes</name>
    <name type="common">Giant wood spider</name>
    <name type="synonym">Nephila maculata</name>
    <dbReference type="NCBI Taxonomy" id="299642"/>
    <lineage>
        <taxon>Eukaryota</taxon>
        <taxon>Metazoa</taxon>
        <taxon>Ecdysozoa</taxon>
        <taxon>Arthropoda</taxon>
        <taxon>Chelicerata</taxon>
        <taxon>Arachnida</taxon>
        <taxon>Araneae</taxon>
        <taxon>Araneomorphae</taxon>
        <taxon>Entelegynae</taxon>
        <taxon>Araneoidea</taxon>
        <taxon>Nephilidae</taxon>
        <taxon>Nephila</taxon>
    </lineage>
</organism>
<name>A0A8X6NC73_NEPPI</name>
<protein>
    <submittedName>
        <fullName evidence="1">Uncharacterized protein</fullName>
    </submittedName>
</protein>
<sequence length="87" mass="9437">MYDLMLRSNDAVLGYEFLGVSYAAAYITKSLKQTVLEMFNKSIILVFAIELLAASVFSYNDFGRVNPGEILLAARGGETTLGCTATS</sequence>